<protein>
    <submittedName>
        <fullName evidence="1">Uncharacterized protein</fullName>
    </submittedName>
</protein>
<reference evidence="1 2" key="1">
    <citation type="journal article" date="2019" name="Int. J. Syst. Evol. Microbiol.">
        <title>The Global Catalogue of Microorganisms (GCM) 10K type strain sequencing project: providing services to taxonomists for standard genome sequencing and annotation.</title>
        <authorList>
            <consortium name="The Broad Institute Genomics Platform"/>
            <consortium name="The Broad Institute Genome Sequencing Center for Infectious Disease"/>
            <person name="Wu L."/>
            <person name="Ma J."/>
        </authorList>
    </citation>
    <scope>NUCLEOTIDE SEQUENCE [LARGE SCALE GENOMIC DNA]</scope>
    <source>
        <strain evidence="1 2">JCM 11136</strain>
    </source>
</reference>
<proteinExistence type="predicted"/>
<comment type="caution">
    <text evidence="1">The sequence shown here is derived from an EMBL/GenBank/DDBJ whole genome shotgun (WGS) entry which is preliminary data.</text>
</comment>
<gene>
    <name evidence="1" type="ORF">GCM10009560_79360</name>
</gene>
<dbReference type="RefSeq" id="WP_343955636.1">
    <property type="nucleotide sequence ID" value="NZ_BAAAHQ010000100.1"/>
</dbReference>
<evidence type="ECO:0000313" key="2">
    <source>
        <dbReference type="Proteomes" id="UP001501578"/>
    </source>
</evidence>
<evidence type="ECO:0000313" key="1">
    <source>
        <dbReference type="EMBL" id="GAA0955521.1"/>
    </source>
</evidence>
<dbReference type="Proteomes" id="UP001501578">
    <property type="component" value="Unassembled WGS sequence"/>
</dbReference>
<sequence length="80" mass="9129">MTSEQLAEAVEETVRAAKARVTGVGKDQYDQGDTQQFETMTTRELLQWAHEEALDLVVYGVMTAIRIKRVERQLKKGFDL</sequence>
<dbReference type="EMBL" id="BAAAHQ010000100">
    <property type="protein sequence ID" value="GAA0955521.1"/>
    <property type="molecule type" value="Genomic_DNA"/>
</dbReference>
<organism evidence="1 2">
    <name type="scientific">Nonomuraea longicatena</name>
    <dbReference type="NCBI Taxonomy" id="83682"/>
    <lineage>
        <taxon>Bacteria</taxon>
        <taxon>Bacillati</taxon>
        <taxon>Actinomycetota</taxon>
        <taxon>Actinomycetes</taxon>
        <taxon>Streptosporangiales</taxon>
        <taxon>Streptosporangiaceae</taxon>
        <taxon>Nonomuraea</taxon>
    </lineage>
</organism>
<keyword evidence="2" id="KW-1185">Reference proteome</keyword>
<name>A0ABN1RE00_9ACTN</name>
<accession>A0ABN1RE00</accession>